<organism evidence="1 2">
    <name type="scientific">Mycolicibacterium grossiae</name>
    <dbReference type="NCBI Taxonomy" id="1552759"/>
    <lineage>
        <taxon>Bacteria</taxon>
        <taxon>Bacillati</taxon>
        <taxon>Actinomycetota</taxon>
        <taxon>Actinomycetes</taxon>
        <taxon>Mycobacteriales</taxon>
        <taxon>Mycobacteriaceae</taxon>
        <taxon>Mycolicibacterium</taxon>
    </lineage>
</organism>
<reference evidence="1 2" key="1">
    <citation type="submission" date="2016-09" db="EMBL/GenBank/DDBJ databases">
        <title>genome sequence of Mycobacterium sp. 739 SCH.</title>
        <authorList>
            <person name="Greninger A.L."/>
            <person name="Qin X."/>
            <person name="Jerome K."/>
            <person name="Vora S."/>
            <person name="Quinn K."/>
        </authorList>
    </citation>
    <scope>NUCLEOTIDE SEQUENCE [LARGE SCALE GENOMIC DNA]</scope>
    <source>
        <strain evidence="1 2">SCH</strain>
    </source>
</reference>
<dbReference type="Proteomes" id="UP000178953">
    <property type="component" value="Unassembled WGS sequence"/>
</dbReference>
<proteinExistence type="predicted"/>
<gene>
    <name evidence="1" type="ORF">BEL07_16775</name>
</gene>
<sequence length="451" mass="49071">MALAAVIALGGVLVVVGMTRSPEPAAPGFAAPAPRPPALPVGRRAFFVSPRGDDAGPGTLTRPWRSIDRAMKQRYVAGDQLLFQRGGEYFGTIDTTPVPNGARRLYIGAYGEGPRPVLTNAYVLRNPSAWRQTSRGVWRLDLSDPASHGGWTSRTANIGFLRTGDAIHGAKKASPRDLRSPWDFFDDGRALFVRSNGNPSVLAPDLRAAPNAVLISAHSNTEIGGLELTDCGGHAIRGAGPPVRNVHVVDNEIHRIGGSFLIGYANDRVRYGNAVECFDSSANWLVWGNEVHDVYDTAFTCQGSGTWSDIRVTENHFWQNSHTIEFWSEAPGNGFRRVLIDHNRFDDGGGGWGATVRPDRANLSQFTSYGWDLPADILLTDNRITRAHGAYAYFAPEIGDPEGWVFADNDIRLDAGTLMQFGQPQTIAQAAAWAARHGTERGSRFTVLTRP</sequence>
<dbReference type="AlphaFoldDB" id="A0A1E8Q3P4"/>
<protein>
    <recommendedName>
        <fullName evidence="3">Right handed beta helix domain-containing protein</fullName>
    </recommendedName>
</protein>
<evidence type="ECO:0000313" key="2">
    <source>
        <dbReference type="Proteomes" id="UP000178953"/>
    </source>
</evidence>
<name>A0A1E8Q3P4_9MYCO</name>
<accession>A0A1E8Q3P4</accession>
<evidence type="ECO:0000313" key="1">
    <source>
        <dbReference type="EMBL" id="OFJ52630.1"/>
    </source>
</evidence>
<dbReference type="EMBL" id="MCHX01000037">
    <property type="protein sequence ID" value="OFJ52630.1"/>
    <property type="molecule type" value="Genomic_DNA"/>
</dbReference>
<dbReference type="Gene3D" id="2.160.20.10">
    <property type="entry name" value="Single-stranded right-handed beta-helix, Pectin lyase-like"/>
    <property type="match status" value="1"/>
</dbReference>
<dbReference type="InterPro" id="IPR012334">
    <property type="entry name" value="Pectin_lyas_fold"/>
</dbReference>
<dbReference type="SUPFAM" id="SSF51126">
    <property type="entry name" value="Pectin lyase-like"/>
    <property type="match status" value="1"/>
</dbReference>
<comment type="caution">
    <text evidence="1">The sequence shown here is derived from an EMBL/GenBank/DDBJ whole genome shotgun (WGS) entry which is preliminary data.</text>
</comment>
<dbReference type="InterPro" id="IPR011050">
    <property type="entry name" value="Pectin_lyase_fold/virulence"/>
</dbReference>
<evidence type="ECO:0008006" key="3">
    <source>
        <dbReference type="Google" id="ProtNLM"/>
    </source>
</evidence>
<keyword evidence="2" id="KW-1185">Reference proteome</keyword>